<dbReference type="PROSITE" id="PS50893">
    <property type="entry name" value="ABC_TRANSPORTER_2"/>
    <property type="match status" value="1"/>
</dbReference>
<dbReference type="PANTHER" id="PTHR43394:SF1">
    <property type="entry name" value="ATP-BINDING CASSETTE SUB-FAMILY B MEMBER 10, MITOCHONDRIAL"/>
    <property type="match status" value="1"/>
</dbReference>
<evidence type="ECO:0000256" key="8">
    <source>
        <dbReference type="ARBA" id="ARBA00022989"/>
    </source>
</evidence>
<dbReference type="InterPro" id="IPR017871">
    <property type="entry name" value="ABC_transporter-like_CS"/>
</dbReference>
<evidence type="ECO:0000313" key="11">
    <source>
        <dbReference type="EMBL" id="OCL33926.1"/>
    </source>
</evidence>
<proteinExistence type="inferred from homology"/>
<dbReference type="GO" id="GO:0005886">
    <property type="term" value="C:plasma membrane"/>
    <property type="evidence" value="ECO:0007669"/>
    <property type="project" value="UniProtKB-SubCell"/>
</dbReference>
<dbReference type="InterPro" id="IPR039421">
    <property type="entry name" value="Type_1_exporter"/>
</dbReference>
<dbReference type="RefSeq" id="WP_068751683.1">
    <property type="nucleotide sequence ID" value="NZ_LR214441.1"/>
</dbReference>
<dbReference type="GO" id="GO:0005524">
    <property type="term" value="F:ATP binding"/>
    <property type="evidence" value="ECO:0007669"/>
    <property type="project" value="UniProtKB-KW"/>
</dbReference>
<reference evidence="12" key="1">
    <citation type="submission" date="2016-07" db="EMBL/GenBank/DDBJ databases">
        <authorList>
            <person name="Florea S."/>
            <person name="Webb J.S."/>
            <person name="Jaromczyk J."/>
            <person name="Schardl C.L."/>
        </authorList>
    </citation>
    <scope>NUCLEOTIDE SEQUENCE [LARGE SCALE GENOMIC DNA]</scope>
    <source>
        <strain evidence="12">IPBSL-7</strain>
    </source>
</reference>
<keyword evidence="6" id="KW-0547">Nucleotide-binding</keyword>
<dbReference type="InterPro" id="IPR003593">
    <property type="entry name" value="AAA+_ATPase"/>
</dbReference>
<dbReference type="GO" id="GO:0016887">
    <property type="term" value="F:ATP hydrolysis activity"/>
    <property type="evidence" value="ECO:0007669"/>
    <property type="project" value="InterPro"/>
</dbReference>
<keyword evidence="12" id="KW-1185">Reference proteome</keyword>
<evidence type="ECO:0000313" key="12">
    <source>
        <dbReference type="Proteomes" id="UP000093501"/>
    </source>
</evidence>
<dbReference type="FunFam" id="3.40.50.300:FF:000221">
    <property type="entry name" value="Multidrug ABC transporter ATP-binding protein"/>
    <property type="match status" value="1"/>
</dbReference>
<dbReference type="InterPro" id="IPR036640">
    <property type="entry name" value="ABC1_TM_sf"/>
</dbReference>
<dbReference type="SUPFAM" id="SSF52540">
    <property type="entry name" value="P-loop containing nucleoside triphosphate hydrolases"/>
    <property type="match status" value="1"/>
</dbReference>
<dbReference type="Proteomes" id="UP000093501">
    <property type="component" value="Unassembled WGS sequence"/>
</dbReference>
<keyword evidence="7" id="KW-0067">ATP-binding</keyword>
<dbReference type="InterPro" id="IPR011527">
    <property type="entry name" value="ABC1_TM_dom"/>
</dbReference>
<comment type="subcellular location">
    <subcellularLocation>
        <location evidence="1">Cell inner membrane</location>
        <topology evidence="1">Multi-pass membrane protein</topology>
    </subcellularLocation>
</comment>
<dbReference type="AlphaFoldDB" id="A0A1C0AMJ3"/>
<dbReference type="GO" id="GO:0015421">
    <property type="term" value="F:ABC-type oligopeptide transporter activity"/>
    <property type="evidence" value="ECO:0007669"/>
    <property type="project" value="TreeGrafter"/>
</dbReference>
<keyword evidence="4" id="KW-0997">Cell inner membrane</keyword>
<evidence type="ECO:0000256" key="9">
    <source>
        <dbReference type="ARBA" id="ARBA00023136"/>
    </source>
</evidence>
<dbReference type="PROSITE" id="PS00211">
    <property type="entry name" value="ABC_TRANSPORTER_1"/>
    <property type="match status" value="1"/>
</dbReference>
<evidence type="ECO:0000256" key="6">
    <source>
        <dbReference type="ARBA" id="ARBA00022741"/>
    </source>
</evidence>
<evidence type="ECO:0000256" key="2">
    <source>
        <dbReference type="ARBA" id="ARBA00022448"/>
    </source>
</evidence>
<evidence type="ECO:0000256" key="10">
    <source>
        <dbReference type="ARBA" id="ARBA00023455"/>
    </source>
</evidence>
<dbReference type="SUPFAM" id="SSF90123">
    <property type="entry name" value="ABC transporter transmembrane region"/>
    <property type="match status" value="1"/>
</dbReference>
<comment type="caution">
    <text evidence="11">The sequence shown here is derived from an EMBL/GenBank/DDBJ whole genome shotgun (WGS) entry which is preliminary data.</text>
</comment>
<keyword evidence="2" id="KW-0813">Transport</keyword>
<evidence type="ECO:0000256" key="4">
    <source>
        <dbReference type="ARBA" id="ARBA00022519"/>
    </source>
</evidence>
<dbReference type="Gene3D" id="1.20.1560.10">
    <property type="entry name" value="ABC transporter type 1, transmembrane domain"/>
    <property type="match status" value="1"/>
</dbReference>
<evidence type="ECO:0000256" key="3">
    <source>
        <dbReference type="ARBA" id="ARBA00022475"/>
    </source>
</evidence>
<dbReference type="InterPro" id="IPR027417">
    <property type="entry name" value="P-loop_NTPase"/>
</dbReference>
<dbReference type="SMART" id="SM00382">
    <property type="entry name" value="AAA"/>
    <property type="match status" value="1"/>
</dbReference>
<sequence>MSVGHGGGGMGGGRMLGRLAADPEIRQHKLDRGTARRVVAYGAPFKGLIVVFLVTVIVSSALSVAPLLLFQRIIDDGVLAGDVDVIVWLSVAVAAMALGSALLQIVERWCSARIGEGLIYSMRTQIFDHMLRMPIAFFSRSHTGKLVSRLQSDVNGAQQAFTSTLSTVVSNSITLVLVLGSMLALSWPLTLAALVLLPIFMVPARMVGTRLADLSRLRMTQNAEMSATMTERFTVSGALLVKLFGDLDTEHATFARQSKDVADSGVKIAMISRVFMTAMALVGALATALFYGFGGVAAVAGDLTVGTLTALVALLARLYGPLMQLSNLRVDIMSALVSFERVFEVLDLEPLIVDAPDARPVSGPPSVAFRDVWFTYPDAATVSLESLEPTAAAGESANTPVLRGISFQAEPGQTVALVGPSGAGKTTITHLLARLYDVDSGVVEIAGEDVRRLTLASLQDEIGYVTQDAHLFHDTIEANLRYAKPTATVEELWGALDAAQIAGLVRRLPDGLGTVVGERGYRLSGGERQRFAIARLLLKAPPILVLDEATAHLDSESETLVQRALDTARAGRTAIVIAHRLSTVRHADQILVVEAGRVVERGTHAQLLDAGGAYATLYATQFSD</sequence>
<keyword evidence="3" id="KW-1003">Cell membrane</keyword>
<name>A0A1C0AMJ3_9ACTN</name>
<dbReference type="PANTHER" id="PTHR43394">
    <property type="entry name" value="ATP-DEPENDENT PERMEASE MDL1, MITOCHONDRIAL"/>
    <property type="match status" value="1"/>
</dbReference>
<keyword evidence="5" id="KW-0812">Transmembrane</keyword>
<organism evidence="11 12">
    <name type="scientific">Tessaracoccus lapidicaptus</name>
    <dbReference type="NCBI Taxonomy" id="1427523"/>
    <lineage>
        <taxon>Bacteria</taxon>
        <taxon>Bacillati</taxon>
        <taxon>Actinomycetota</taxon>
        <taxon>Actinomycetes</taxon>
        <taxon>Propionibacteriales</taxon>
        <taxon>Propionibacteriaceae</taxon>
        <taxon>Tessaracoccus</taxon>
    </lineage>
</organism>
<comment type="similarity">
    <text evidence="10">Belongs to the ABC transporter superfamily. Siderophore-Fe(3+) uptake transporter (SIUT) (TC 3.A.1.21) family.</text>
</comment>
<accession>A0A1C0AMJ3</accession>
<protein>
    <submittedName>
        <fullName evidence="11">ABC transporter</fullName>
    </submittedName>
</protein>
<dbReference type="Gene3D" id="3.40.50.300">
    <property type="entry name" value="P-loop containing nucleotide triphosphate hydrolases"/>
    <property type="match status" value="1"/>
</dbReference>
<evidence type="ECO:0000256" key="5">
    <source>
        <dbReference type="ARBA" id="ARBA00022692"/>
    </source>
</evidence>
<dbReference type="InterPro" id="IPR003439">
    <property type="entry name" value="ABC_transporter-like_ATP-bd"/>
</dbReference>
<keyword evidence="8" id="KW-1133">Transmembrane helix</keyword>
<keyword evidence="9" id="KW-0472">Membrane</keyword>
<dbReference type="CDD" id="cd18550">
    <property type="entry name" value="ABC_6TM_exporter_like"/>
    <property type="match status" value="1"/>
</dbReference>
<dbReference type="PROSITE" id="PS50929">
    <property type="entry name" value="ABC_TM1F"/>
    <property type="match status" value="1"/>
</dbReference>
<gene>
    <name evidence="11" type="ORF">BCR15_04660</name>
</gene>
<dbReference type="Pfam" id="PF00005">
    <property type="entry name" value="ABC_tran"/>
    <property type="match status" value="1"/>
</dbReference>
<dbReference type="EMBL" id="MBQD01000021">
    <property type="protein sequence ID" value="OCL33926.1"/>
    <property type="molecule type" value="Genomic_DNA"/>
</dbReference>
<dbReference type="Pfam" id="PF00664">
    <property type="entry name" value="ABC_membrane"/>
    <property type="match status" value="1"/>
</dbReference>
<evidence type="ECO:0000256" key="1">
    <source>
        <dbReference type="ARBA" id="ARBA00004429"/>
    </source>
</evidence>
<evidence type="ECO:0000256" key="7">
    <source>
        <dbReference type="ARBA" id="ARBA00022840"/>
    </source>
</evidence>